<evidence type="ECO:0000313" key="2">
    <source>
        <dbReference type="Proteomes" id="UP000468766"/>
    </source>
</evidence>
<gene>
    <name evidence="1" type="ORF">F9B85_03560</name>
</gene>
<comment type="caution">
    <text evidence="1">The sequence shown here is derived from an EMBL/GenBank/DDBJ whole genome shotgun (WGS) entry which is preliminary data.</text>
</comment>
<protein>
    <submittedName>
        <fullName evidence="1">Uncharacterized protein</fullName>
    </submittedName>
</protein>
<dbReference type="EMBL" id="WBXO01000002">
    <property type="protein sequence ID" value="KAB2953708.1"/>
    <property type="molecule type" value="Genomic_DNA"/>
</dbReference>
<proteinExistence type="predicted"/>
<reference evidence="1 2" key="1">
    <citation type="submission" date="2019-10" db="EMBL/GenBank/DDBJ databases">
        <title>Whole-genome sequence of the extremophile Heliorestis acidaminivorans DSM 24790.</title>
        <authorList>
            <person name="Kyndt J.A."/>
            <person name="Meyer T.E."/>
        </authorList>
    </citation>
    <scope>NUCLEOTIDE SEQUENCE [LARGE SCALE GENOMIC DNA]</scope>
    <source>
        <strain evidence="1 2">DSM 24790</strain>
    </source>
</reference>
<organism evidence="1 2">
    <name type="scientific">Heliorestis acidaminivorans</name>
    <dbReference type="NCBI Taxonomy" id="553427"/>
    <lineage>
        <taxon>Bacteria</taxon>
        <taxon>Bacillati</taxon>
        <taxon>Bacillota</taxon>
        <taxon>Clostridia</taxon>
        <taxon>Eubacteriales</taxon>
        <taxon>Heliobacteriaceae</taxon>
        <taxon>Heliorestis</taxon>
    </lineage>
</organism>
<dbReference type="Proteomes" id="UP000468766">
    <property type="component" value="Unassembled WGS sequence"/>
</dbReference>
<dbReference type="AlphaFoldDB" id="A0A6I0F886"/>
<sequence>MISKKERKQLSPSLSQESVQPVPVCTGFFFCLKKKEVSKVGIGRLKTFIDVIELALLKSGQGVMIIL</sequence>
<evidence type="ECO:0000313" key="1">
    <source>
        <dbReference type="EMBL" id="KAB2953708.1"/>
    </source>
</evidence>
<dbReference type="RefSeq" id="WP_151618617.1">
    <property type="nucleotide sequence ID" value="NZ_WBXO01000002.1"/>
</dbReference>
<name>A0A6I0F886_9FIRM</name>
<keyword evidence="2" id="KW-1185">Reference proteome</keyword>
<accession>A0A6I0F886</accession>